<dbReference type="AlphaFoldDB" id="A0AAW1JF60"/>
<gene>
    <name evidence="2" type="ORF">QE152_g30226</name>
</gene>
<evidence type="ECO:0000256" key="1">
    <source>
        <dbReference type="SAM" id="SignalP"/>
    </source>
</evidence>
<keyword evidence="1" id="KW-0732">Signal</keyword>
<keyword evidence="3" id="KW-1185">Reference proteome</keyword>
<protein>
    <recommendedName>
        <fullName evidence="4">Secreted protein</fullName>
    </recommendedName>
</protein>
<name>A0AAW1JF60_POPJA</name>
<evidence type="ECO:0008006" key="4">
    <source>
        <dbReference type="Google" id="ProtNLM"/>
    </source>
</evidence>
<feature type="chain" id="PRO_5043732663" description="Secreted protein" evidence="1">
    <location>
        <begin position="22"/>
        <end position="103"/>
    </location>
</feature>
<evidence type="ECO:0000313" key="3">
    <source>
        <dbReference type="Proteomes" id="UP001458880"/>
    </source>
</evidence>
<reference evidence="2 3" key="1">
    <citation type="journal article" date="2024" name="BMC Genomics">
        <title>De novo assembly and annotation of Popillia japonica's genome with initial clues to its potential as an invasive pest.</title>
        <authorList>
            <person name="Cucini C."/>
            <person name="Boschi S."/>
            <person name="Funari R."/>
            <person name="Cardaioli E."/>
            <person name="Iannotti N."/>
            <person name="Marturano G."/>
            <person name="Paoli F."/>
            <person name="Bruttini M."/>
            <person name="Carapelli A."/>
            <person name="Frati F."/>
            <person name="Nardi F."/>
        </authorList>
    </citation>
    <scope>NUCLEOTIDE SEQUENCE [LARGE SCALE GENOMIC DNA]</scope>
    <source>
        <strain evidence="2">DMR45628</strain>
    </source>
</reference>
<dbReference type="EMBL" id="JASPKY010000402">
    <property type="protein sequence ID" value="KAK9701993.1"/>
    <property type="molecule type" value="Genomic_DNA"/>
</dbReference>
<organism evidence="2 3">
    <name type="scientific">Popillia japonica</name>
    <name type="common">Japanese beetle</name>
    <dbReference type="NCBI Taxonomy" id="7064"/>
    <lineage>
        <taxon>Eukaryota</taxon>
        <taxon>Metazoa</taxon>
        <taxon>Ecdysozoa</taxon>
        <taxon>Arthropoda</taxon>
        <taxon>Hexapoda</taxon>
        <taxon>Insecta</taxon>
        <taxon>Pterygota</taxon>
        <taxon>Neoptera</taxon>
        <taxon>Endopterygota</taxon>
        <taxon>Coleoptera</taxon>
        <taxon>Polyphaga</taxon>
        <taxon>Scarabaeiformia</taxon>
        <taxon>Scarabaeidae</taxon>
        <taxon>Rutelinae</taxon>
        <taxon>Popillia</taxon>
    </lineage>
</organism>
<evidence type="ECO:0000313" key="2">
    <source>
        <dbReference type="EMBL" id="KAK9701993.1"/>
    </source>
</evidence>
<feature type="signal peptide" evidence="1">
    <location>
        <begin position="1"/>
        <end position="21"/>
    </location>
</feature>
<proteinExistence type="predicted"/>
<accession>A0AAW1JF60</accession>
<dbReference type="Proteomes" id="UP001458880">
    <property type="component" value="Unassembled WGS sequence"/>
</dbReference>
<comment type="caution">
    <text evidence="2">The sequence shown here is derived from an EMBL/GenBank/DDBJ whole genome shotgun (WGS) entry which is preliminary data.</text>
</comment>
<sequence>MTLDLVLNAFLCLIQVQKCQCWSRVIPKVITGQQKQTVKKPVVKKRARDESKWKRNIAKKRKAEGKAYIGIKNKIKCLKPERKSGKNCNCTGIQMFQKNKRHC</sequence>